<dbReference type="InterPro" id="IPR050309">
    <property type="entry name" value="Type-B_Carboxylest/Lipase"/>
</dbReference>
<dbReference type="PROSITE" id="PS00122">
    <property type="entry name" value="CARBOXYLESTERASE_B_1"/>
    <property type="match status" value="1"/>
</dbReference>
<evidence type="ECO:0000313" key="6">
    <source>
        <dbReference type="Proteomes" id="UP000193986"/>
    </source>
</evidence>
<dbReference type="InParanoid" id="A0A1Y2AR64"/>
<accession>A0A1Y2AR64</accession>
<name>A0A1Y2AR64_9TREE</name>
<evidence type="ECO:0000313" key="5">
    <source>
        <dbReference type="EMBL" id="ORY25053.1"/>
    </source>
</evidence>
<feature type="signal peptide" evidence="3">
    <location>
        <begin position="1"/>
        <end position="18"/>
    </location>
</feature>
<dbReference type="STRING" id="71784.A0A1Y2AR64"/>
<comment type="caution">
    <text evidence="5">The sequence shown here is derived from an EMBL/GenBank/DDBJ whole genome shotgun (WGS) entry which is preliminary data.</text>
</comment>
<dbReference type="Gene3D" id="3.40.50.1820">
    <property type="entry name" value="alpha/beta hydrolase"/>
    <property type="match status" value="1"/>
</dbReference>
<dbReference type="OrthoDB" id="408631at2759"/>
<dbReference type="GO" id="GO:0016787">
    <property type="term" value="F:hydrolase activity"/>
    <property type="evidence" value="ECO:0007669"/>
    <property type="project" value="UniProtKB-KW"/>
</dbReference>
<dbReference type="InterPro" id="IPR029058">
    <property type="entry name" value="AB_hydrolase_fold"/>
</dbReference>
<keyword evidence="3" id="KW-0732">Signal</keyword>
<protein>
    <recommendedName>
        <fullName evidence="3">Carboxylic ester hydrolase</fullName>
        <ecNumber evidence="3">3.1.1.-</ecNumber>
    </recommendedName>
</protein>
<reference evidence="5 6" key="1">
    <citation type="submission" date="2016-07" db="EMBL/GenBank/DDBJ databases">
        <title>Pervasive Adenine N6-methylation of Active Genes in Fungi.</title>
        <authorList>
            <consortium name="DOE Joint Genome Institute"/>
            <person name="Mondo S.J."/>
            <person name="Dannebaum R.O."/>
            <person name="Kuo R.C."/>
            <person name="Labutti K."/>
            <person name="Haridas S."/>
            <person name="Kuo A."/>
            <person name="Salamov A."/>
            <person name="Ahrendt S.R."/>
            <person name="Lipzen A."/>
            <person name="Sullivan W."/>
            <person name="Andreopoulos W.B."/>
            <person name="Clum A."/>
            <person name="Lindquist E."/>
            <person name="Daum C."/>
            <person name="Ramamoorthy G.K."/>
            <person name="Gryganskyi A."/>
            <person name="Culley D."/>
            <person name="Magnuson J.K."/>
            <person name="James T.Y."/>
            <person name="O'Malley M.A."/>
            <person name="Stajich J.E."/>
            <person name="Spatafora J.W."/>
            <person name="Visel A."/>
            <person name="Grigoriev I.V."/>
        </authorList>
    </citation>
    <scope>NUCLEOTIDE SEQUENCE [LARGE SCALE GENOMIC DNA]</scope>
    <source>
        <strain evidence="5 6">68-887.2</strain>
    </source>
</reference>
<keyword evidence="6" id="KW-1185">Reference proteome</keyword>
<dbReference type="EMBL" id="MCFC01000061">
    <property type="protein sequence ID" value="ORY25053.1"/>
    <property type="molecule type" value="Genomic_DNA"/>
</dbReference>
<proteinExistence type="inferred from homology"/>
<dbReference type="AlphaFoldDB" id="A0A1Y2AR64"/>
<dbReference type="PANTHER" id="PTHR11559">
    <property type="entry name" value="CARBOXYLESTERASE"/>
    <property type="match status" value="1"/>
</dbReference>
<comment type="similarity">
    <text evidence="1 3">Belongs to the type-B carboxylesterase/lipase family.</text>
</comment>
<dbReference type="InterPro" id="IPR019826">
    <property type="entry name" value="Carboxylesterase_B_AS"/>
</dbReference>
<organism evidence="5 6">
    <name type="scientific">Naematelia encephala</name>
    <dbReference type="NCBI Taxonomy" id="71784"/>
    <lineage>
        <taxon>Eukaryota</taxon>
        <taxon>Fungi</taxon>
        <taxon>Dikarya</taxon>
        <taxon>Basidiomycota</taxon>
        <taxon>Agaricomycotina</taxon>
        <taxon>Tremellomycetes</taxon>
        <taxon>Tremellales</taxon>
        <taxon>Naemateliaceae</taxon>
        <taxon>Naematelia</taxon>
    </lineage>
</organism>
<evidence type="ECO:0000256" key="2">
    <source>
        <dbReference type="ARBA" id="ARBA00022801"/>
    </source>
</evidence>
<dbReference type="SUPFAM" id="SSF53474">
    <property type="entry name" value="alpha/beta-Hydrolases"/>
    <property type="match status" value="1"/>
</dbReference>
<keyword evidence="2 3" id="KW-0378">Hydrolase</keyword>
<sequence length="543" mass="58384">MLFGSLCAFVTLASWAYAHPTVTVVNGTYVGVHLPSLQQDIFLGIPFAQPPIGDLRLAPPASLNSSWSDTRSATTYGPGCVGSTPSSTTSEDCLHINVVRPANVSGQDKLPVLFWIFGGGFVGGAASSPAFNGSFIVEQSVKMGKPIIFASIDSYGYLASDELKKAGLLNVGIKDQRMALHWVSDNIGAFGGDADKVTIWGHSSGGYSIHAQLLAYGGRNDGLFRAAIADSSLMAFQNWSIASQTAQWDHMIIASNCTSSTDKIRCLRALSTADFSASINAALVSYPVPDDDLLPKKTLFQYRDGNFLSVPTIIGATKDDGTSGFLAPTGINNNTYMVTALNASFTTFALDNNLTTINNYLKIYPNDPAQGAPYDTGDGVLPSGSQDKRSFAIFNDMVHGATRYAAQQLATKGKVYSYRFNQIPQNGTMTSGVTHGSELGYIFANPDPSVTPHLGTRSEDIALALEMQSRWINFVHDLDPLGTNNSCEDFSKESRLKLTGTRWEPYGRKKQNLVFTNSDVSMQPDTYRAAGINYAIAVGLELV</sequence>
<evidence type="ECO:0000256" key="3">
    <source>
        <dbReference type="RuleBase" id="RU361235"/>
    </source>
</evidence>
<dbReference type="InterPro" id="IPR002018">
    <property type="entry name" value="CarbesteraseB"/>
</dbReference>
<dbReference type="EC" id="3.1.1.-" evidence="3"/>
<dbReference type="Pfam" id="PF00135">
    <property type="entry name" value="COesterase"/>
    <property type="match status" value="1"/>
</dbReference>
<evidence type="ECO:0000259" key="4">
    <source>
        <dbReference type="Pfam" id="PF00135"/>
    </source>
</evidence>
<gene>
    <name evidence="5" type="ORF">BCR39DRAFT_561237</name>
</gene>
<feature type="chain" id="PRO_5011832844" description="Carboxylic ester hydrolase" evidence="3">
    <location>
        <begin position="19"/>
        <end position="543"/>
    </location>
</feature>
<feature type="domain" description="Carboxylesterase type B" evidence="4">
    <location>
        <begin position="23"/>
        <end position="521"/>
    </location>
</feature>
<dbReference type="Proteomes" id="UP000193986">
    <property type="component" value="Unassembled WGS sequence"/>
</dbReference>
<evidence type="ECO:0000256" key="1">
    <source>
        <dbReference type="ARBA" id="ARBA00005964"/>
    </source>
</evidence>